<dbReference type="PRINTS" id="PR00081">
    <property type="entry name" value="GDHRDH"/>
</dbReference>
<evidence type="ECO:0000313" key="3">
    <source>
        <dbReference type="Proteomes" id="UP000094892"/>
    </source>
</evidence>
<proteinExistence type="predicted"/>
<name>A0A1E3KVD1_LACPN</name>
<dbReference type="EMBL" id="MCOL01000001">
    <property type="protein sequence ID" value="ODO62792.1"/>
    <property type="molecule type" value="Genomic_DNA"/>
</dbReference>
<dbReference type="AlphaFoldDB" id="A0A1E3KVD1"/>
<dbReference type="SUPFAM" id="SSF51735">
    <property type="entry name" value="NAD(P)-binding Rossmann-fold domains"/>
    <property type="match status" value="1"/>
</dbReference>
<comment type="caution">
    <text evidence="2">The sequence shown here is derived from an EMBL/GenBank/DDBJ whole genome shotgun (WGS) entry which is preliminary data.</text>
</comment>
<dbReference type="Gene3D" id="3.40.50.720">
    <property type="entry name" value="NAD(P)-binding Rossmann-like Domain"/>
    <property type="match status" value="1"/>
</dbReference>
<dbReference type="InterPro" id="IPR036291">
    <property type="entry name" value="NAD(P)-bd_dom_sf"/>
</dbReference>
<dbReference type="InterPro" id="IPR002347">
    <property type="entry name" value="SDR_fam"/>
</dbReference>
<dbReference type="Pfam" id="PF00106">
    <property type="entry name" value="adh_short"/>
    <property type="match status" value="1"/>
</dbReference>
<evidence type="ECO:0000256" key="1">
    <source>
        <dbReference type="ARBA" id="ARBA00023002"/>
    </source>
</evidence>
<dbReference type="RefSeq" id="WP_069302567.1">
    <property type="nucleotide sequence ID" value="NZ_CP152072.1"/>
</dbReference>
<accession>A0A1E3KVD1</accession>
<dbReference type="GO" id="GO:0016491">
    <property type="term" value="F:oxidoreductase activity"/>
    <property type="evidence" value="ECO:0007669"/>
    <property type="project" value="UniProtKB-KW"/>
</dbReference>
<dbReference type="PATRIC" id="fig|1590.306.peg.2827"/>
<keyword evidence="1" id="KW-0560">Oxidoreductase</keyword>
<organism evidence="2 3">
    <name type="scientific">Lactiplantibacillus plantarum</name>
    <name type="common">Lactobacillus plantarum</name>
    <dbReference type="NCBI Taxonomy" id="1590"/>
    <lineage>
        <taxon>Bacteria</taxon>
        <taxon>Bacillati</taxon>
        <taxon>Bacillota</taxon>
        <taxon>Bacilli</taxon>
        <taxon>Lactobacillales</taxon>
        <taxon>Lactobacillaceae</taxon>
        <taxon>Lactiplantibacillus</taxon>
    </lineage>
</organism>
<reference evidence="2 3" key="1">
    <citation type="submission" date="2016-08" db="EMBL/GenBank/DDBJ databases">
        <title>Genome sequencing of Lactobacillus plantarum JSA22, isolated from fermented soybean paste.</title>
        <authorList>
            <person name="Choi H.S."/>
        </authorList>
    </citation>
    <scope>NUCLEOTIDE SEQUENCE [LARGE SCALE GENOMIC DNA]</scope>
    <source>
        <strain evidence="2 3">JSA22</strain>
    </source>
</reference>
<evidence type="ECO:0000313" key="2">
    <source>
        <dbReference type="EMBL" id="ODO62792.1"/>
    </source>
</evidence>
<gene>
    <name evidence="2" type="ORF">LPJSA22_02810</name>
</gene>
<dbReference type="PANTHER" id="PTHR43157">
    <property type="entry name" value="PHOSPHATIDYLINOSITOL-GLYCAN BIOSYNTHESIS CLASS F PROTEIN-RELATED"/>
    <property type="match status" value="1"/>
</dbReference>
<dbReference type="PANTHER" id="PTHR43157:SF31">
    <property type="entry name" value="PHOSPHATIDYLINOSITOL-GLYCAN BIOSYNTHESIS CLASS F PROTEIN"/>
    <property type="match status" value="1"/>
</dbReference>
<dbReference type="Proteomes" id="UP000094892">
    <property type="component" value="Unassembled WGS sequence"/>
</dbReference>
<protein>
    <submittedName>
        <fullName evidence="2">Dehydrogenase/reductase SDR family member on chromosome</fullName>
    </submittedName>
</protein>
<sequence>MQSKLAVIIGGTSGVGIQTAIDLANQNYHVIIVGSRADKGRQAQADISQATGNQAVQLALADLSTKTGVQQFAHQLASMTDHIDILLNSIGVMLPERHLSADGYDLNLVLNYLTHFWIIQPLLPLLKHSDQARILLVGALPFVINHAKVSLPDFDAQATSKYNAMTVTAQATAARVLLTLALSERLTATNVTINIFHPGYVPDSNFGAGGSWVSRLAGRILGESFSRKNSPIGAWLATAPELTHTSGHFYDDRLRQVPLSKQYTRSKANDLWRLSSQY</sequence>